<proteinExistence type="predicted"/>
<reference evidence="1" key="1">
    <citation type="submission" date="2021-05" db="EMBL/GenBank/DDBJ databases">
        <title>First report of NDM-5 and VEB-6 producing Proteus mirabilis isolated from blood of a sepsis patient in Kolkata, India.</title>
        <authorList>
            <person name="Halder G."/>
            <person name="Chaudhuri B."/>
            <person name="Dutta S."/>
        </authorList>
    </citation>
    <scope>NUCLEOTIDE SEQUENCE [LARGE SCALE GENOMIC DNA]</scope>
    <source>
        <strain evidence="1">7049</strain>
    </source>
</reference>
<sequence>MWVLAYYDTAVIDGVHVIRASGVIQFFESKDDAIKAQEITDIINDDDDIRTMVFPAKEYIGIWHPLEGY</sequence>
<protein>
    <submittedName>
        <fullName evidence="1">Uncharacterized protein</fullName>
    </submittedName>
</protein>
<comment type="caution">
    <text evidence="1">The sequence shown here is derived from an EMBL/GenBank/DDBJ whole genome shotgun (WGS) entry which is preliminary data.</text>
</comment>
<dbReference type="EMBL" id="JADQCH020000001">
    <property type="protein sequence ID" value="MEY2343973.1"/>
    <property type="molecule type" value="Genomic_DNA"/>
</dbReference>
<name>A0ABD5LRK2_PROMI</name>
<dbReference type="RefSeq" id="WP_074561461.1">
    <property type="nucleotide sequence ID" value="NZ_CAXOJX010000009.1"/>
</dbReference>
<dbReference type="AlphaFoldDB" id="A0ABD5LRK2"/>
<evidence type="ECO:0000313" key="1">
    <source>
        <dbReference type="EMBL" id="MEY2343973.1"/>
    </source>
</evidence>
<accession>A0ABD5LRK2</accession>
<organism evidence="1">
    <name type="scientific">Proteus mirabilis</name>
    <dbReference type="NCBI Taxonomy" id="584"/>
    <lineage>
        <taxon>Bacteria</taxon>
        <taxon>Pseudomonadati</taxon>
        <taxon>Pseudomonadota</taxon>
        <taxon>Gammaproteobacteria</taxon>
        <taxon>Enterobacterales</taxon>
        <taxon>Morganellaceae</taxon>
        <taxon>Proteus</taxon>
    </lineage>
</organism>
<gene>
    <name evidence="1" type="ORF">I3679_006440</name>
</gene>